<accession>A0A6L2JJG6</accession>
<evidence type="ECO:0000313" key="2">
    <source>
        <dbReference type="EMBL" id="GEU37066.1"/>
    </source>
</evidence>
<reference evidence="2" key="1">
    <citation type="journal article" date="2019" name="Sci. Rep.">
        <title>Draft genome of Tanacetum cinerariifolium, the natural source of mosquito coil.</title>
        <authorList>
            <person name="Yamashiro T."/>
            <person name="Shiraishi A."/>
            <person name="Satake H."/>
            <person name="Nakayama K."/>
        </authorList>
    </citation>
    <scope>NUCLEOTIDE SEQUENCE</scope>
</reference>
<comment type="caution">
    <text evidence="2">The sequence shown here is derived from an EMBL/GenBank/DDBJ whole genome shotgun (WGS) entry which is preliminary data.</text>
</comment>
<feature type="region of interest" description="Disordered" evidence="1">
    <location>
        <begin position="242"/>
        <end position="267"/>
    </location>
</feature>
<evidence type="ECO:0008006" key="3">
    <source>
        <dbReference type="Google" id="ProtNLM"/>
    </source>
</evidence>
<feature type="region of interest" description="Disordered" evidence="1">
    <location>
        <begin position="385"/>
        <end position="406"/>
    </location>
</feature>
<protein>
    <recommendedName>
        <fullName evidence="3">Synaptobrevin, longin-like domain protein</fullName>
    </recommendedName>
</protein>
<dbReference type="EMBL" id="BKCJ010000882">
    <property type="protein sequence ID" value="GEU37066.1"/>
    <property type="molecule type" value="Genomic_DNA"/>
</dbReference>
<sequence length="735" mass="83116">MISILEKYEQNVDFHPIVDFVEASHIRYALTFNPTLYVSYIRQFWSTVRIETMEEETKILATVDGNLRTITESSIKRNLKLNDEAGISSLPDAELFENLTLMGYNISPNQKFTFQKGQLSHQWKYLIHTIMQCMSPKSTGFNEFSSNIATTLVCLATNRTYNSLKIIFDGLVKNVNNKISKFLIYPRFLTMCLRMGQFGQITHTHKYVVPFHTRKLFTTLRVNSLSFSGRIVPLFDSMLIPPGKGSGTPTEPHHTPSSEAPQTSHTLYSSPTLPPVTIAPIPTVTPSDTPHLRPYTRRARIALFSALPPVVDEPASPLRDVSQGEACPTDSGFVADQDRANIAKTSTLPSDSTPRVTSLAADEGSMQQKLDKLTALCTSLQRQHSEMGKRLDEREAAAERLSSDTEEIRLDEREAAAERVSNDTEEMATILTSMDAASILTSRGVQVVPTTAVVSTATISIPTGSRVVPTPSPTFPTTAPIFATATTFARELEEEMEREAQRMNAQIARDAGIAKIHVEEELQKMIEGLDRTNEIIAKHLIEYNQAAAGLSIRERIELINELVKYQDRHSKILQYQAQQRKTQTKKQKRDFYMAVIKSNLVRKQIKDFIPMGSKEEAVRFKRKGIRFKQEGVKKIKTSEEVPKEVKSTEEVLEEKVKEMIQLVLVEEVLGGSSASCQFFMDMLKHLDRKDLNQLWRLVKETLSIKPATNEKEMELWVELKRLYEPDADDQLWTHT</sequence>
<evidence type="ECO:0000256" key="1">
    <source>
        <dbReference type="SAM" id="MobiDB-lite"/>
    </source>
</evidence>
<organism evidence="2">
    <name type="scientific">Tanacetum cinerariifolium</name>
    <name type="common">Dalmatian daisy</name>
    <name type="synonym">Chrysanthemum cinerariifolium</name>
    <dbReference type="NCBI Taxonomy" id="118510"/>
    <lineage>
        <taxon>Eukaryota</taxon>
        <taxon>Viridiplantae</taxon>
        <taxon>Streptophyta</taxon>
        <taxon>Embryophyta</taxon>
        <taxon>Tracheophyta</taxon>
        <taxon>Spermatophyta</taxon>
        <taxon>Magnoliopsida</taxon>
        <taxon>eudicotyledons</taxon>
        <taxon>Gunneridae</taxon>
        <taxon>Pentapetalae</taxon>
        <taxon>asterids</taxon>
        <taxon>campanulids</taxon>
        <taxon>Asterales</taxon>
        <taxon>Asteraceae</taxon>
        <taxon>Asteroideae</taxon>
        <taxon>Anthemideae</taxon>
        <taxon>Anthemidinae</taxon>
        <taxon>Tanacetum</taxon>
    </lineage>
</organism>
<proteinExistence type="predicted"/>
<feature type="compositionally biased region" description="Polar residues" evidence="1">
    <location>
        <begin position="257"/>
        <end position="267"/>
    </location>
</feature>
<gene>
    <name evidence="2" type="ORF">Tci_009044</name>
</gene>
<name>A0A6L2JJG6_TANCI</name>
<dbReference type="AlphaFoldDB" id="A0A6L2JJG6"/>